<feature type="compositionally biased region" description="Basic and acidic residues" evidence="13">
    <location>
        <begin position="411"/>
        <end position="425"/>
    </location>
</feature>
<evidence type="ECO:0000313" key="15">
    <source>
        <dbReference type="EMBL" id="CAK8992512.1"/>
    </source>
</evidence>
<gene>
    <name evidence="15" type="ORF">CCMP2556_LOCUS2892</name>
</gene>
<evidence type="ECO:0000256" key="11">
    <source>
        <dbReference type="ARBA" id="ARBA00038068"/>
    </source>
</evidence>
<dbReference type="SMART" id="SM00248">
    <property type="entry name" value="ANK"/>
    <property type="match status" value="4"/>
</dbReference>
<evidence type="ECO:0000256" key="12">
    <source>
        <dbReference type="PROSITE-ProRule" id="PRU00023"/>
    </source>
</evidence>
<feature type="domain" description="JmjC" evidence="14">
    <location>
        <begin position="730"/>
        <end position="877"/>
    </location>
</feature>
<evidence type="ECO:0000256" key="13">
    <source>
        <dbReference type="SAM" id="MobiDB-lite"/>
    </source>
</evidence>
<comment type="similarity">
    <text evidence="11">Belongs to the JMJD6 family.</text>
</comment>
<evidence type="ECO:0000256" key="10">
    <source>
        <dbReference type="ARBA" id="ARBA00023242"/>
    </source>
</evidence>
<keyword evidence="8" id="KW-0805">Transcription regulation</keyword>
<dbReference type="Gene3D" id="2.60.120.650">
    <property type="entry name" value="Cupin"/>
    <property type="match status" value="1"/>
</dbReference>
<proteinExistence type="inferred from homology"/>
<organism evidence="15 16">
    <name type="scientific">Durusdinium trenchii</name>
    <dbReference type="NCBI Taxonomy" id="1381693"/>
    <lineage>
        <taxon>Eukaryota</taxon>
        <taxon>Sar</taxon>
        <taxon>Alveolata</taxon>
        <taxon>Dinophyceae</taxon>
        <taxon>Suessiales</taxon>
        <taxon>Symbiodiniaceae</taxon>
        <taxon>Durusdinium</taxon>
    </lineage>
</organism>
<evidence type="ECO:0000259" key="14">
    <source>
        <dbReference type="PROSITE" id="PS51184"/>
    </source>
</evidence>
<name>A0ABP0HRN6_9DINO</name>
<dbReference type="PROSITE" id="PS50088">
    <property type="entry name" value="ANK_REPEAT"/>
    <property type="match status" value="1"/>
</dbReference>
<keyword evidence="16" id="KW-1185">Reference proteome</keyword>
<keyword evidence="9" id="KW-0804">Transcription</keyword>
<keyword evidence="10" id="KW-0539">Nucleus</keyword>
<dbReference type="SUPFAM" id="SSF48403">
    <property type="entry name" value="Ankyrin repeat"/>
    <property type="match status" value="1"/>
</dbReference>
<evidence type="ECO:0000256" key="5">
    <source>
        <dbReference type="ARBA" id="ARBA00022964"/>
    </source>
</evidence>
<keyword evidence="3" id="KW-0479">Metal-binding</keyword>
<evidence type="ECO:0000256" key="8">
    <source>
        <dbReference type="ARBA" id="ARBA00023015"/>
    </source>
</evidence>
<sequence length="901" mass="101236">MCTSMRRCPPSMQEKMRWLRRDCNRSNFSYADVCCGNFQYHFLSLWPSEPVDHLLARYDFIFITERFDDSLLAFRSQWNLTFAQLLHVRLKSSDRRQVCAFRSRKGFVVKKENGEALTKAKTDRRFLGSNWADLYLWQEANARLDNLLSGYGSEQLERDREMLQIDIGCAQDCLDLVAEKIRVGHDRTWRCDCREPPLTPPGPPPAVCRHTPPTLVTAWVRADLTLRDASGGTALHAAALMGHMDVVELLLENGAPPEEEDLSGSTALMVAARNRKVRIVKAIVNWTVPPERLEMLQEAEKFDNKFNILKNLELLRVVGANDRTAVIQLVTVGDGVGTNLADINFQDAQGRQAYHIAILCIGDEEESCSMLRTLFLLKGQINGQDFLGQTPLHLAARIGHSAVASEQSTSAKEDHSTKYRDRMGEGSKGGTAVELKGSTVKMLQQAHPGLKDKRGRTPLMVAAAANLDDLRAPPPGVPEGFRKAIAEGLETPEVFECLAQCEMMLDTLSSSQRAVVAAQEALQRLGAEEAPGRLSWVDATLTLARALRCNFDLPAAVDAYHAAVRLGASAPAELQSAEEELLEHRRRLKRLPSMEGWHRRFQRQIDRAKRLRRPEWSAEKWRSNNLAAMDLTQIFGRGKGNITRVTGSADFGALYQGTSTPVVLVGAMHGWAAMKSWSMERFTEDFGHQKMICDWCFGLRLRLNDFAEYAATQADDDPLYLFDHLFGEYPATKSLLDEYQVPSVFGEDLLAGLGSLRPPYRWLLVGPRRSGSKVHQDPLGTSAWNALISGRKLWVLFPPKTPAEKLRPESNELKELDSAAGWFLGWWQKAREEEWPKEFQPIERLGVVWVHPVAAFVIFYSHRQGYDCSHPEFLQQMERKRGLEVHHCDASGARAPAAATP</sequence>
<dbReference type="PROSITE" id="PS51184">
    <property type="entry name" value="JMJC"/>
    <property type="match status" value="1"/>
</dbReference>
<dbReference type="Pfam" id="PF00023">
    <property type="entry name" value="Ank"/>
    <property type="match status" value="1"/>
</dbReference>
<protein>
    <recommendedName>
        <fullName evidence="14">JmjC domain-containing protein</fullName>
    </recommendedName>
</protein>
<dbReference type="InterPro" id="IPR002110">
    <property type="entry name" value="Ankyrin_rpt"/>
</dbReference>
<dbReference type="EMBL" id="CAXAMN010001114">
    <property type="protein sequence ID" value="CAK8992512.1"/>
    <property type="molecule type" value="Genomic_DNA"/>
</dbReference>
<keyword evidence="6" id="KW-0560">Oxidoreductase</keyword>
<dbReference type="SUPFAM" id="SSF51197">
    <property type="entry name" value="Clavaminate synthase-like"/>
    <property type="match status" value="1"/>
</dbReference>
<reference evidence="15 16" key="1">
    <citation type="submission" date="2024-02" db="EMBL/GenBank/DDBJ databases">
        <authorList>
            <person name="Chen Y."/>
            <person name="Shah S."/>
            <person name="Dougan E. K."/>
            <person name="Thang M."/>
            <person name="Chan C."/>
        </authorList>
    </citation>
    <scope>NUCLEOTIDE SEQUENCE [LARGE SCALE GENOMIC DNA]</scope>
</reference>
<dbReference type="InterPro" id="IPR003347">
    <property type="entry name" value="JmjC_dom"/>
</dbReference>
<comment type="caution">
    <text evidence="15">The sequence shown here is derived from an EMBL/GenBank/DDBJ whole genome shotgun (WGS) entry which is preliminary data.</text>
</comment>
<evidence type="ECO:0000256" key="3">
    <source>
        <dbReference type="ARBA" id="ARBA00022723"/>
    </source>
</evidence>
<evidence type="ECO:0000256" key="1">
    <source>
        <dbReference type="ARBA" id="ARBA00001954"/>
    </source>
</evidence>
<dbReference type="PROSITE" id="PS50297">
    <property type="entry name" value="ANK_REP_REGION"/>
    <property type="match status" value="1"/>
</dbReference>
<keyword evidence="4" id="KW-0156">Chromatin regulator</keyword>
<dbReference type="PANTHER" id="PTHR12480">
    <property type="entry name" value="ARGININE DEMETHYLASE AND LYSYL-HYDROXYLASE JMJD"/>
    <property type="match status" value="1"/>
</dbReference>
<evidence type="ECO:0000313" key="16">
    <source>
        <dbReference type="Proteomes" id="UP001642484"/>
    </source>
</evidence>
<dbReference type="PANTHER" id="PTHR12480:SF32">
    <property type="entry name" value="BIFUNCTIONAL ARGININE DEMETHYLASE AND LYSYL-HYDROXYLASE JMJD6"/>
    <property type="match status" value="1"/>
</dbReference>
<evidence type="ECO:0000256" key="9">
    <source>
        <dbReference type="ARBA" id="ARBA00023163"/>
    </source>
</evidence>
<keyword evidence="5" id="KW-0223">Dioxygenase</keyword>
<keyword evidence="12" id="KW-0040">ANK repeat</keyword>
<comment type="cofactor">
    <cofactor evidence="1">
        <name>Fe(2+)</name>
        <dbReference type="ChEBI" id="CHEBI:29033"/>
    </cofactor>
</comment>
<dbReference type="Proteomes" id="UP001642484">
    <property type="component" value="Unassembled WGS sequence"/>
</dbReference>
<evidence type="ECO:0000256" key="7">
    <source>
        <dbReference type="ARBA" id="ARBA00023004"/>
    </source>
</evidence>
<feature type="region of interest" description="Disordered" evidence="13">
    <location>
        <begin position="405"/>
        <end position="431"/>
    </location>
</feature>
<dbReference type="InterPro" id="IPR036770">
    <property type="entry name" value="Ankyrin_rpt-contain_sf"/>
</dbReference>
<comment type="subcellular location">
    <subcellularLocation>
        <location evidence="2">Nucleus</location>
    </subcellularLocation>
</comment>
<keyword evidence="7" id="KW-0408">Iron</keyword>
<accession>A0ABP0HRN6</accession>
<feature type="repeat" description="ANK" evidence="12">
    <location>
        <begin position="230"/>
        <end position="262"/>
    </location>
</feature>
<evidence type="ECO:0000256" key="6">
    <source>
        <dbReference type="ARBA" id="ARBA00023002"/>
    </source>
</evidence>
<evidence type="ECO:0000256" key="4">
    <source>
        <dbReference type="ARBA" id="ARBA00022853"/>
    </source>
</evidence>
<dbReference type="Pfam" id="PF12796">
    <property type="entry name" value="Ank_2"/>
    <property type="match status" value="1"/>
</dbReference>
<dbReference type="Gene3D" id="1.25.40.20">
    <property type="entry name" value="Ankyrin repeat-containing domain"/>
    <property type="match status" value="2"/>
</dbReference>
<evidence type="ECO:0000256" key="2">
    <source>
        <dbReference type="ARBA" id="ARBA00004123"/>
    </source>
</evidence>
<dbReference type="InterPro" id="IPR050910">
    <property type="entry name" value="JMJD6_ArgDemeth/LysHydrox"/>
</dbReference>